<organism evidence="2 3">
    <name type="scientific">Sunxiuqinia dokdonensis</name>
    <dbReference type="NCBI Taxonomy" id="1409788"/>
    <lineage>
        <taxon>Bacteria</taxon>
        <taxon>Pseudomonadati</taxon>
        <taxon>Bacteroidota</taxon>
        <taxon>Bacteroidia</taxon>
        <taxon>Marinilabiliales</taxon>
        <taxon>Prolixibacteraceae</taxon>
        <taxon>Sunxiuqinia</taxon>
    </lineage>
</organism>
<reference evidence="3" key="1">
    <citation type="submission" date="2015-07" db="EMBL/GenBank/DDBJ databases">
        <title>Genome sequencing of Sunxiuqinia dokdonensis strain SK.</title>
        <authorList>
            <person name="Ahn S."/>
            <person name="Kim B.-C."/>
        </authorList>
    </citation>
    <scope>NUCLEOTIDE SEQUENCE [LARGE SCALE GENOMIC DNA]</scope>
    <source>
        <strain evidence="3">SK</strain>
    </source>
</reference>
<sequence>MIGKAKSISHISNAVNYARNKIKAEEICRNRLVGETGTEIAKEFRVFQNLNARCQRNSFSFVLSPTIEDGTRLTKSDFIKISAQFLSQMNLTDNQSISFVHKDRNHKHLHIFVNRINTEGKARKDNYIGKKAQRVAERIAREMNLTTAREVQLEKENRLRWVIVQAHDKILPLKPGDIFEYARLMEQEGVITHLKQASNGKVVGLKFQVGKESIKASSVHRALSAANLQKLIRQNLRITNLQQRKQQNIPDKKRGFRL</sequence>
<dbReference type="STRING" id="1409788.NC99_11820"/>
<accession>A0A0L8VC30</accession>
<dbReference type="EMBL" id="LGIA01000052">
    <property type="protein sequence ID" value="KOH46009.1"/>
    <property type="molecule type" value="Genomic_DNA"/>
</dbReference>
<feature type="domain" description="MobA/VirD2-like nuclease" evidence="1">
    <location>
        <begin position="17"/>
        <end position="145"/>
    </location>
</feature>
<dbReference type="RefSeq" id="WP_053180614.1">
    <property type="nucleotide sequence ID" value="NZ_LGIA01000052.1"/>
</dbReference>
<dbReference type="Pfam" id="PF03432">
    <property type="entry name" value="Relaxase"/>
    <property type="match status" value="1"/>
</dbReference>
<evidence type="ECO:0000313" key="2">
    <source>
        <dbReference type="EMBL" id="KOH46009.1"/>
    </source>
</evidence>
<proteinExistence type="predicted"/>
<comment type="caution">
    <text evidence="2">The sequence shown here is derived from an EMBL/GenBank/DDBJ whole genome shotgun (WGS) entry which is preliminary data.</text>
</comment>
<protein>
    <recommendedName>
        <fullName evidence="1">MobA/VirD2-like nuclease domain-containing protein</fullName>
    </recommendedName>
</protein>
<gene>
    <name evidence="2" type="ORF">NC99_11820</name>
</gene>
<name>A0A0L8VC30_9BACT</name>
<evidence type="ECO:0000259" key="1">
    <source>
        <dbReference type="Pfam" id="PF03432"/>
    </source>
</evidence>
<keyword evidence="3" id="KW-1185">Reference proteome</keyword>
<evidence type="ECO:0000313" key="3">
    <source>
        <dbReference type="Proteomes" id="UP000036958"/>
    </source>
</evidence>
<dbReference type="InterPro" id="IPR005094">
    <property type="entry name" value="Endonuclease_MobA/VirD2"/>
</dbReference>
<dbReference type="OrthoDB" id="3035232at2"/>
<dbReference type="Proteomes" id="UP000036958">
    <property type="component" value="Unassembled WGS sequence"/>
</dbReference>
<dbReference type="AlphaFoldDB" id="A0A0L8VC30"/>